<keyword evidence="2" id="KW-0812">Transmembrane</keyword>
<dbReference type="PROSITE" id="PS51257">
    <property type="entry name" value="PROKAR_LIPOPROTEIN"/>
    <property type="match status" value="1"/>
</dbReference>
<dbReference type="Pfam" id="PF02321">
    <property type="entry name" value="OEP"/>
    <property type="match status" value="2"/>
</dbReference>
<gene>
    <name evidence="3" type="ORF">OFBG_00991</name>
</gene>
<accession>C3X9T7</accession>
<name>C3X9T7_OXAFO</name>
<dbReference type="GO" id="GO:0005886">
    <property type="term" value="C:plasma membrane"/>
    <property type="evidence" value="ECO:0007669"/>
    <property type="project" value="UniProtKB-SubCell"/>
</dbReference>
<reference evidence="3 4" key="1">
    <citation type="submission" date="2009-02" db="EMBL/GenBank/DDBJ databases">
        <title>The Genome Sequence of Oxalobacter formigenes OXCC13.</title>
        <authorList>
            <consortium name="The Broad Institute Genome Sequencing Platform"/>
            <person name="Ward D."/>
            <person name="Young S.K."/>
            <person name="Kodira C.D."/>
            <person name="Zeng Q."/>
            <person name="Koehrsen M."/>
            <person name="Alvarado L."/>
            <person name="Berlin A."/>
            <person name="Borenstein D."/>
            <person name="Chen Z."/>
            <person name="Engels R."/>
            <person name="Freedman E."/>
            <person name="Gellesch M."/>
            <person name="Goldberg J."/>
            <person name="Griggs A."/>
            <person name="Gujja S."/>
            <person name="Heiman D."/>
            <person name="Hepburn T."/>
            <person name="Howarth C."/>
            <person name="Jen D."/>
            <person name="Larson L."/>
            <person name="Lewis B."/>
            <person name="Mehta T."/>
            <person name="Park D."/>
            <person name="Pearson M."/>
            <person name="Roberts A."/>
            <person name="Saif S."/>
            <person name="Shea T."/>
            <person name="Shenoy N."/>
            <person name="Sisk P."/>
            <person name="Stolte C."/>
            <person name="Sykes S."/>
            <person name="Walk T."/>
            <person name="White J."/>
            <person name="Yandava C."/>
            <person name="Allison M.J."/>
            <person name="Lander E."/>
            <person name="Nusbaum C."/>
            <person name="Galagan J."/>
            <person name="Birren B."/>
        </authorList>
    </citation>
    <scope>NUCLEOTIDE SEQUENCE [LARGE SCALE GENOMIC DNA]</scope>
    <source>
        <strain evidence="3 4">OXCC13</strain>
    </source>
</reference>
<evidence type="ECO:0000256" key="1">
    <source>
        <dbReference type="ARBA" id="ARBA00007613"/>
    </source>
</evidence>
<dbReference type="EMBL" id="GG658170">
    <property type="protein sequence ID" value="EEO29963.1"/>
    <property type="molecule type" value="Genomic_DNA"/>
</dbReference>
<sequence length="485" mass="51860">MRFKPFIAKLAPLFVCVGMVGCTTVGPDYKIPENADINKPGAAEPFAAAQEKVFKSDALPDHWWKLYDDPVLNSLIEKSLSNNTDLRVASANLARARAALEEAAMGTIPQVSVSAEPAFGRSSAASHGFGNRFSDAWKFDGGLNVSYQLDLFGQIARGIEAASADTDAAQAALDVTRITVAADTAKAYADACSSAQRIGIAEHSAELQRQFLDTTQQLTRGGRGTAMDVSRARAQYESLRAAVPPLQAQQKIALYKLAVLTGELPNALVATIGQCKTAPKLSQAIPVGDGAALLKRRPDIRQAERKLAATSARIGVATADLYPKINLGLSGGFTGRMNGFDQNNGYRWSIGPLISWTIPDTGTARSRIKQAKAEHQAAFARFDASVLNALKETESALTSYARELDRNALLKAARDQSALAADQAHRLYKHGRIDFLATLDAERTLANDESAYAASSAKLVNDQIGVFLALGGGWEQTPPVTQAKN</sequence>
<keyword evidence="2" id="KW-0472">Membrane</keyword>
<dbReference type="AlphaFoldDB" id="C3X9T7"/>
<proteinExistence type="inferred from homology"/>
<organism evidence="3 4">
    <name type="scientific">Oxalobacter formigenes OXCC13</name>
    <dbReference type="NCBI Taxonomy" id="556269"/>
    <lineage>
        <taxon>Bacteria</taxon>
        <taxon>Pseudomonadati</taxon>
        <taxon>Pseudomonadota</taxon>
        <taxon>Betaproteobacteria</taxon>
        <taxon>Burkholderiales</taxon>
        <taxon>Oxalobacteraceae</taxon>
        <taxon>Oxalobacter</taxon>
    </lineage>
</organism>
<dbReference type="InterPro" id="IPR003423">
    <property type="entry name" value="OMP_efflux"/>
</dbReference>
<dbReference type="Proteomes" id="UP000005089">
    <property type="component" value="Unassembled WGS sequence"/>
</dbReference>
<dbReference type="Gene3D" id="1.20.1600.10">
    <property type="entry name" value="Outer membrane efflux proteins (OEP)"/>
    <property type="match status" value="1"/>
</dbReference>
<dbReference type="Gene3D" id="2.20.200.10">
    <property type="entry name" value="Outer membrane efflux proteins (OEP)"/>
    <property type="match status" value="1"/>
</dbReference>
<keyword evidence="2" id="KW-1134">Transmembrane beta strand</keyword>
<dbReference type="InterPro" id="IPR010131">
    <property type="entry name" value="MdtP/NodT-like"/>
</dbReference>
<keyword evidence="4" id="KW-1185">Reference proteome</keyword>
<keyword evidence="2" id="KW-0564">Palmitate</keyword>
<comment type="subcellular location">
    <subcellularLocation>
        <location evidence="2">Cell membrane</location>
        <topology evidence="2">Lipid-anchor</topology>
    </subcellularLocation>
</comment>
<comment type="similarity">
    <text evidence="1 2">Belongs to the outer membrane factor (OMF) (TC 1.B.17) family.</text>
</comment>
<dbReference type="SUPFAM" id="SSF56954">
    <property type="entry name" value="Outer membrane efflux proteins (OEP)"/>
    <property type="match status" value="1"/>
</dbReference>
<dbReference type="GO" id="GO:0015562">
    <property type="term" value="F:efflux transmembrane transporter activity"/>
    <property type="evidence" value="ECO:0007669"/>
    <property type="project" value="InterPro"/>
</dbReference>
<dbReference type="PANTHER" id="PTHR30203">
    <property type="entry name" value="OUTER MEMBRANE CATION EFFLUX PROTEIN"/>
    <property type="match status" value="1"/>
</dbReference>
<evidence type="ECO:0000313" key="4">
    <source>
        <dbReference type="Proteomes" id="UP000005089"/>
    </source>
</evidence>
<keyword evidence="2 3" id="KW-0449">Lipoprotein</keyword>
<protein>
    <submittedName>
        <fullName evidence="3">Efflux transporter, outer membrane factor lipoprotein, NodT family</fullName>
    </submittedName>
</protein>
<dbReference type="OrthoDB" id="9770517at2"/>
<dbReference type="HOGENOM" id="CLU_012817_13_0_4"/>
<dbReference type="PANTHER" id="PTHR30203:SF21">
    <property type="entry name" value="OUTER MEMBRANE COMPONENT OF MULTIDRUG EFFLUX PUMP-RELATED"/>
    <property type="match status" value="1"/>
</dbReference>
<dbReference type="eggNOG" id="COG1538">
    <property type="taxonomic scope" value="Bacteria"/>
</dbReference>
<evidence type="ECO:0000313" key="3">
    <source>
        <dbReference type="EMBL" id="EEO29963.1"/>
    </source>
</evidence>
<dbReference type="NCBIfam" id="TIGR01845">
    <property type="entry name" value="outer_NodT"/>
    <property type="match status" value="1"/>
</dbReference>
<dbReference type="RefSeq" id="WP_005880778.1">
    <property type="nucleotide sequence ID" value="NZ_CP019430.1"/>
</dbReference>
<dbReference type="STRING" id="847.BRW83_1155"/>
<evidence type="ECO:0000256" key="2">
    <source>
        <dbReference type="RuleBase" id="RU362097"/>
    </source>
</evidence>
<dbReference type="GeneID" id="77135042"/>